<evidence type="ECO:0000259" key="3">
    <source>
        <dbReference type="Pfam" id="PF18962"/>
    </source>
</evidence>
<keyword evidence="1 2" id="KW-0732">Signal</keyword>
<evidence type="ECO:0000256" key="1">
    <source>
        <dbReference type="ARBA" id="ARBA00022729"/>
    </source>
</evidence>
<dbReference type="NCBIfam" id="TIGR04183">
    <property type="entry name" value="Por_Secre_tail"/>
    <property type="match status" value="1"/>
</dbReference>
<evidence type="ECO:0000256" key="2">
    <source>
        <dbReference type="SAM" id="SignalP"/>
    </source>
</evidence>
<feature type="signal peptide" evidence="2">
    <location>
        <begin position="1"/>
        <end position="20"/>
    </location>
</feature>
<feature type="domain" description="Secretion system C-terminal sorting" evidence="3">
    <location>
        <begin position="899"/>
        <end position="967"/>
    </location>
</feature>
<evidence type="ECO:0000313" key="5">
    <source>
        <dbReference type="Proteomes" id="UP001600039"/>
    </source>
</evidence>
<dbReference type="Pfam" id="PF18962">
    <property type="entry name" value="Por_Secre_tail"/>
    <property type="match status" value="1"/>
</dbReference>
<dbReference type="RefSeq" id="WP_379856963.1">
    <property type="nucleotide sequence ID" value="NZ_JBHZQA010000002.1"/>
</dbReference>
<reference evidence="4 5" key="1">
    <citation type="submission" date="2024-06" db="EMBL/GenBank/DDBJ databases">
        <title>Flavobacterium spp. isolated from glacier.</title>
        <authorList>
            <person name="Han D."/>
        </authorList>
    </citation>
    <scope>NUCLEOTIDE SEQUENCE [LARGE SCALE GENOMIC DNA]</scope>
    <source>
        <strain evidence="4 5">LB3P45</strain>
    </source>
</reference>
<dbReference type="InterPro" id="IPR026444">
    <property type="entry name" value="Secre_tail"/>
</dbReference>
<evidence type="ECO:0000313" key="4">
    <source>
        <dbReference type="EMBL" id="MFE3847130.1"/>
    </source>
</evidence>
<comment type="caution">
    <text evidence="4">The sequence shown here is derived from an EMBL/GenBank/DDBJ whole genome shotgun (WGS) entry which is preliminary data.</text>
</comment>
<proteinExistence type="predicted"/>
<feature type="chain" id="PRO_5047306312" evidence="2">
    <location>
        <begin position="21"/>
        <end position="969"/>
    </location>
</feature>
<organism evidence="4 5">
    <name type="scientific">Flavobacterium fructosi</name>
    <dbReference type="NCBI Taxonomy" id="3230416"/>
    <lineage>
        <taxon>Bacteria</taxon>
        <taxon>Pseudomonadati</taxon>
        <taxon>Bacteroidota</taxon>
        <taxon>Flavobacteriia</taxon>
        <taxon>Flavobacteriales</taxon>
        <taxon>Flavobacteriaceae</taxon>
        <taxon>Flavobacterium</taxon>
    </lineage>
</organism>
<dbReference type="Proteomes" id="UP001600039">
    <property type="component" value="Unassembled WGS sequence"/>
</dbReference>
<accession>A0ABW6HJX2</accession>
<sequence length="969" mass="104463">MKKITLFILLLISIVGYSQNAPISFETGQFGSTWTLASFENGSGAGYSKVSNPFPGGINSSATVGKFIAGTSASGAAPYAGFETAHASGANGIGTFTLSASNSIVKIMVYKTIISDVAIKFAIANGGAQPEIKVPNTKINQWEELTFDFSGKIGLFETINIDQIIFFLDFNARTAETTSYFDNVTFSAKPAATVPTVAALTPVKPPADVISLFSNAYTNVTVDNWRADWGQSGNVLSDIQIAGNDTKKYTDLSYFGVITEANKIDASAMLNFHLDVWTPNVTTFKIKIVDFGADGAYQGGDDKEFEVTRTLTLSGWNSLEIPLSEFTGLTTKAHIAQFVFSGTAGTIYIDNVYFNKTAVVIPPPAAPYAPVTFESGEYGSTWTLTSFDNPSGGSTASLLAPNPNKTGINASNTAAKFTALVAGAWYTGFETTHGSGVNGIGTFTLDVTNSTVKMMVYKDVISKVGIKFARPDGGSTGEITVTNTKINEWEELTFNFAGKIGEGVSTGIDQIIVFPDFIPEGTTRTADQVCYVDNIRFSAKIDVPVVSSVPTVAAPTPTVFAANVISLFSNAYTNVTVDNWRADWGQSGNVLSDIQIAGNDTKKYTDLTYFGVITEANKIDASAMLNFHVDVWTPNVTTFKIKIVDFGADGAYQGGDDKEFEVTRTLALGGWNSLEIPLSEFTGLTTKGHIAQFVFSGSAGTIYIDNVYFNKTAVVVLPTVPTMAAPTPTTAQSNVISLFSNAYTNVTVDNWRADWGQSGNVLSDIQIAGNDTKKYTDLSYFGVITEANKIDATTMLYFHVDVWTPNVTTFKIKIVDFGADGVYQGGDDKEFEVTRTLTLSGWNSLDIPMSEFTGLTTKAQVAQFVFSGSAGMIYMDNIYFSKVATNLSVANFETSEVRMYPNPVTNYLTIEANSTIEKVSVYNLLGQEVLVKIPKSNLTILQTNELQKGVYIVKIDIYGKLNSSKIIKE</sequence>
<dbReference type="EMBL" id="JBHZQA010000002">
    <property type="protein sequence ID" value="MFE3847130.1"/>
    <property type="molecule type" value="Genomic_DNA"/>
</dbReference>
<gene>
    <name evidence="4" type="ORF">ACFX5D_04000</name>
</gene>
<keyword evidence="5" id="KW-1185">Reference proteome</keyword>
<name>A0ABW6HJX2_9FLAO</name>
<protein>
    <submittedName>
        <fullName evidence="4">T9SS type A sorting domain-containing protein</fullName>
    </submittedName>
</protein>